<organism evidence="1 2">
    <name type="scientific">Rhizodiscina lignyota</name>
    <dbReference type="NCBI Taxonomy" id="1504668"/>
    <lineage>
        <taxon>Eukaryota</taxon>
        <taxon>Fungi</taxon>
        <taxon>Dikarya</taxon>
        <taxon>Ascomycota</taxon>
        <taxon>Pezizomycotina</taxon>
        <taxon>Dothideomycetes</taxon>
        <taxon>Pleosporomycetidae</taxon>
        <taxon>Aulographales</taxon>
        <taxon>Rhizodiscinaceae</taxon>
        <taxon>Rhizodiscina</taxon>
    </lineage>
</organism>
<proteinExistence type="predicted"/>
<evidence type="ECO:0000313" key="2">
    <source>
        <dbReference type="Proteomes" id="UP000799772"/>
    </source>
</evidence>
<name>A0A9P4I4G5_9PEZI</name>
<dbReference type="AlphaFoldDB" id="A0A9P4I4G5"/>
<reference evidence="1" key="1">
    <citation type="journal article" date="2020" name="Stud. Mycol.">
        <title>101 Dothideomycetes genomes: a test case for predicting lifestyles and emergence of pathogens.</title>
        <authorList>
            <person name="Haridas S."/>
            <person name="Albert R."/>
            <person name="Binder M."/>
            <person name="Bloem J."/>
            <person name="Labutti K."/>
            <person name="Salamov A."/>
            <person name="Andreopoulos B."/>
            <person name="Baker S."/>
            <person name="Barry K."/>
            <person name="Bills G."/>
            <person name="Bluhm B."/>
            <person name="Cannon C."/>
            <person name="Castanera R."/>
            <person name="Culley D."/>
            <person name="Daum C."/>
            <person name="Ezra D."/>
            <person name="Gonzalez J."/>
            <person name="Henrissat B."/>
            <person name="Kuo A."/>
            <person name="Liang C."/>
            <person name="Lipzen A."/>
            <person name="Lutzoni F."/>
            <person name="Magnuson J."/>
            <person name="Mondo S."/>
            <person name="Nolan M."/>
            <person name="Ohm R."/>
            <person name="Pangilinan J."/>
            <person name="Park H.-J."/>
            <person name="Ramirez L."/>
            <person name="Alfaro M."/>
            <person name="Sun H."/>
            <person name="Tritt A."/>
            <person name="Yoshinaga Y."/>
            <person name="Zwiers L.-H."/>
            <person name="Turgeon B."/>
            <person name="Goodwin S."/>
            <person name="Spatafora J."/>
            <person name="Crous P."/>
            <person name="Grigoriev I."/>
        </authorList>
    </citation>
    <scope>NUCLEOTIDE SEQUENCE</scope>
    <source>
        <strain evidence="1">CBS 133067</strain>
    </source>
</reference>
<dbReference type="PANTHER" id="PTHR38791">
    <property type="entry name" value="ZN(II)2CYS6 TRANSCRIPTION FACTOR (EUROFUNG)-RELATED-RELATED"/>
    <property type="match status" value="1"/>
</dbReference>
<accession>A0A9P4I4G5</accession>
<dbReference type="OrthoDB" id="3525185at2759"/>
<dbReference type="Proteomes" id="UP000799772">
    <property type="component" value="Unassembled WGS sequence"/>
</dbReference>
<keyword evidence="2" id="KW-1185">Reference proteome</keyword>
<evidence type="ECO:0000313" key="1">
    <source>
        <dbReference type="EMBL" id="KAF2092992.1"/>
    </source>
</evidence>
<dbReference type="InterPro" id="IPR053175">
    <property type="entry name" value="DHMBA_Reg_Transcription_Factor"/>
</dbReference>
<gene>
    <name evidence="1" type="ORF">NA57DRAFT_61851</name>
</gene>
<comment type="caution">
    <text evidence="1">The sequence shown here is derived from an EMBL/GenBank/DDBJ whole genome shotgun (WGS) entry which is preliminary data.</text>
</comment>
<sequence>MTQFAEKKVESRVTRLLKDRELGKANAEADIVNEFLTDYVWDSNVVIRTTWFLRDLYMSSSPGSLYREAFHAAALRSRANQQSLKWMAAEGDNAYGRGLTMLKAALEDPAQVKTDATLAAAFVCGLSELISGFQTKSCLSDNHHHRGRIMLLRMRGVEQLRSPLGSCLYGVFNTKSPDHTRETI</sequence>
<dbReference type="EMBL" id="ML978140">
    <property type="protein sequence ID" value="KAF2092992.1"/>
    <property type="molecule type" value="Genomic_DNA"/>
</dbReference>
<protein>
    <submittedName>
        <fullName evidence="1">Uncharacterized protein</fullName>
    </submittedName>
</protein>